<dbReference type="AlphaFoldDB" id="A0A226N0D8"/>
<reference evidence="1 2" key="1">
    <citation type="submission" date="2016-07" db="EMBL/GenBank/DDBJ databases">
        <title>Disparate Historic Effective Population Sizes Predicted by Modern Levels of Genome Diversity for the Scaled Quail (Callipepla squamata) and the Northern Bobwhite (Colinus virginianus): Inferences from First and Second Generation Draft Genome Assemblies for Sympatric New World Quail.</title>
        <authorList>
            <person name="Oldeschulte D.L."/>
            <person name="Halley Y.A."/>
            <person name="Bhattarai E.K."/>
            <person name="Brashear W.A."/>
            <person name="Hill J."/>
            <person name="Metz R.P."/>
            <person name="Johnson C.D."/>
            <person name="Rollins D."/>
            <person name="Peterson M.J."/>
            <person name="Bickhart D.M."/>
            <person name="Decker J.E."/>
            <person name="Seabury C.M."/>
        </authorList>
    </citation>
    <scope>NUCLEOTIDE SEQUENCE [LARGE SCALE GENOMIC DNA]</scope>
    <source>
        <strain evidence="1 2">Texas</strain>
        <tissue evidence="1">Leg muscle</tissue>
    </source>
</reference>
<comment type="caution">
    <text evidence="1">The sequence shown here is derived from an EMBL/GenBank/DDBJ whole genome shotgun (WGS) entry which is preliminary data.</text>
</comment>
<evidence type="ECO:0000313" key="1">
    <source>
        <dbReference type="EMBL" id="OXB61037.1"/>
    </source>
</evidence>
<dbReference type="STRING" id="9009.A0A226N0D8"/>
<organism evidence="1 2">
    <name type="scientific">Callipepla squamata</name>
    <name type="common">Scaled quail</name>
    <dbReference type="NCBI Taxonomy" id="9009"/>
    <lineage>
        <taxon>Eukaryota</taxon>
        <taxon>Metazoa</taxon>
        <taxon>Chordata</taxon>
        <taxon>Craniata</taxon>
        <taxon>Vertebrata</taxon>
        <taxon>Euteleostomi</taxon>
        <taxon>Archelosauria</taxon>
        <taxon>Archosauria</taxon>
        <taxon>Dinosauria</taxon>
        <taxon>Saurischia</taxon>
        <taxon>Theropoda</taxon>
        <taxon>Coelurosauria</taxon>
        <taxon>Aves</taxon>
        <taxon>Neognathae</taxon>
        <taxon>Galloanserae</taxon>
        <taxon>Galliformes</taxon>
        <taxon>Odontophoridae</taxon>
        <taxon>Callipepla</taxon>
    </lineage>
</organism>
<dbReference type="EMBL" id="MCFN01000298">
    <property type="protein sequence ID" value="OXB61037.1"/>
    <property type="molecule type" value="Genomic_DNA"/>
</dbReference>
<dbReference type="Gene3D" id="1.25.50.20">
    <property type="match status" value="1"/>
</dbReference>
<keyword evidence="2" id="KW-1185">Reference proteome</keyword>
<accession>A0A226N0D8</accession>
<sequence>MDNPECKFLQYGLLDTEFSSKWNTDILKYVVSKDIGHRIAWEFVTENWSFLSERYGTELLHVVLKTMGRFIITDVQIQELQVFCNNTLEEDGRERATLLLEFSKTENMEMKEYLTRVADWLRKNIDA</sequence>
<evidence type="ECO:0000313" key="2">
    <source>
        <dbReference type="Proteomes" id="UP000198323"/>
    </source>
</evidence>
<gene>
    <name evidence="1" type="ORF">ASZ78_014944</name>
</gene>
<name>A0A226N0D8_CALSU</name>
<evidence type="ECO:0008006" key="3">
    <source>
        <dbReference type="Google" id="ProtNLM"/>
    </source>
</evidence>
<proteinExistence type="predicted"/>
<dbReference type="Proteomes" id="UP000198323">
    <property type="component" value="Unassembled WGS sequence"/>
</dbReference>
<protein>
    <recommendedName>
        <fullName evidence="3">ERAP1-like C-terminal domain-containing protein</fullName>
    </recommendedName>
</protein>